<dbReference type="SUPFAM" id="SSF52540">
    <property type="entry name" value="P-loop containing nucleoside triphosphate hydrolases"/>
    <property type="match status" value="1"/>
</dbReference>
<reference evidence="4 5" key="1">
    <citation type="submission" date="2020-08" db="EMBL/GenBank/DDBJ databases">
        <authorList>
            <person name="Hejnol A."/>
        </authorList>
    </citation>
    <scope>NUCLEOTIDE SEQUENCE [LARGE SCALE GENOMIC DNA]</scope>
</reference>
<evidence type="ECO:0000313" key="5">
    <source>
        <dbReference type="Proteomes" id="UP000549394"/>
    </source>
</evidence>
<dbReference type="PIRSF" id="PIRSF005719">
    <property type="entry name" value="SMC"/>
    <property type="match status" value="1"/>
</dbReference>
<dbReference type="Gene3D" id="3.30.70.1620">
    <property type="match status" value="1"/>
</dbReference>
<dbReference type="SMART" id="SM00968">
    <property type="entry name" value="SMC_hinge"/>
    <property type="match status" value="1"/>
</dbReference>
<keyword evidence="1 2" id="KW-0175">Coiled coil</keyword>
<organism evidence="4 5">
    <name type="scientific">Dimorphilus gyrociliatus</name>
    <dbReference type="NCBI Taxonomy" id="2664684"/>
    <lineage>
        <taxon>Eukaryota</taxon>
        <taxon>Metazoa</taxon>
        <taxon>Spiralia</taxon>
        <taxon>Lophotrochozoa</taxon>
        <taxon>Annelida</taxon>
        <taxon>Polychaeta</taxon>
        <taxon>Polychaeta incertae sedis</taxon>
        <taxon>Dinophilidae</taxon>
        <taxon>Dimorphilus</taxon>
    </lineage>
</organism>
<sequence length="1169" mass="135449">MHIKRVELRGFKSYGEMTILDNFDRNFNAITGLNGSGKSNIFDAICFCLGLHALKSMRVTHTKDLIFKEGTGNVTEAHVSIIFDNTDKNNRPIGYEDTNEISITRSIKVNSTASRYTLNGNVSSKEKIEEMLASVRINMKNPTFIILQGRIKQVINMTPIETLGMVEEVIGTKNYEKKKADAVKTIEEKNQKLIEIENLIDNTIRPHLIECESAKEVYDKYEQAKREYDYVHKKLIAYDFFKNTIKIEKLTKDKEEQKSVIEKQKKELEENKEKQEDLRGRIKTCEDDLKNNQEMIESNKNIHEKQKEKAKIQAQVNLIEKDVKDDEKNIKDLQNKKVKMENNATHQNNEYIEGKNRSENLLKVYEESTKQLQRATDSYMAASAGRQMQQDGRTLTVHEKLNEAEKDLIRAQGSIKEYKMNIKHTERKLKEKSSKLAKEGNKGEEEKLKLKKLENEKLKIEKRLEACNHDPEIFEQMQVEAEKLLHEIQKLEKSIGDIRTKHGLPELDYTPPVNFRKEEVHGMVYELFKVKEEKYTTAVEFSFQGITSAVLSSDNTASKIAKYLQRTYNLLCMDKLMKLEVSEDKMIDAKRICKDVHNLMDLLEYDTKYARAIQRSFPPTIVCPDTNTAFKVCKSVKVNTVSLDGDTYSPQGLISGGSAQKQTRMLGTMKLYDALQTLKPKKEKYLNLKNEISKMSKIHNEYENIRHQMNQITGEEELQREIVSRSADNELRTECDNLKQELTTYQCHLEDAETKLATASSLVKQYKNEAENFEATKERILKEASEGLAKAKKNEAKAKKEYENFVEKFSTVQNARSTYQDEISELEEDMIKLKELNQKREEEIKCLLERISSIDVVLQELDEKRQKIEETFSEKNKEIKTFKDSLRSLEENSVSKSIDMNGAENSLKDTKRELENRKNYLRKLNEENPFISEEQNKFGQSGTNYDFEFFDIRKLEKEEGKWRKKLDEFNKNTNIRAAEAYVQKKNSYDELIEKKRIVLDDKKNLQIFINSVDAEKDEAIKYACQKVNVDFNNIFAMLLPNAGAELKAYFDTKNNHKINGLQIRVHFGGKWKESLDELSGGQKSLMSLSLLLALLRCKPCPFYILDEIDAALDTSHTQNVGQVIHTFFRDSQFLIISLKQNLFASADVLYKVSNMNGLSKVERIFNAKR</sequence>
<gene>
    <name evidence="4" type="ORF">DGYR_LOCUS11383</name>
</gene>
<dbReference type="InterPro" id="IPR036277">
    <property type="entry name" value="SMC_hinge_sf"/>
</dbReference>
<comment type="caution">
    <text evidence="4">The sequence shown here is derived from an EMBL/GenBank/DDBJ whole genome shotgun (WGS) entry which is preliminary data.</text>
</comment>
<dbReference type="Gene3D" id="3.40.50.300">
    <property type="entry name" value="P-loop containing nucleotide triphosphate hydrolases"/>
    <property type="match status" value="2"/>
</dbReference>
<dbReference type="Pfam" id="PF06470">
    <property type="entry name" value="SMC_hinge"/>
    <property type="match status" value="1"/>
</dbReference>
<dbReference type="GO" id="GO:0016887">
    <property type="term" value="F:ATP hydrolysis activity"/>
    <property type="evidence" value="ECO:0007669"/>
    <property type="project" value="InterPro"/>
</dbReference>
<evidence type="ECO:0000256" key="1">
    <source>
        <dbReference type="ARBA" id="ARBA00023054"/>
    </source>
</evidence>
<name>A0A7I8W8G5_9ANNE</name>
<dbReference type="GO" id="GO:0005524">
    <property type="term" value="F:ATP binding"/>
    <property type="evidence" value="ECO:0007669"/>
    <property type="project" value="InterPro"/>
</dbReference>
<feature type="coiled-coil region" evidence="2">
    <location>
        <begin position="247"/>
        <end position="375"/>
    </location>
</feature>
<dbReference type="GO" id="GO:0005694">
    <property type="term" value="C:chromosome"/>
    <property type="evidence" value="ECO:0007669"/>
    <property type="project" value="InterPro"/>
</dbReference>
<accession>A0A7I8W8G5</accession>
<dbReference type="InterPro" id="IPR024704">
    <property type="entry name" value="SMC"/>
</dbReference>
<dbReference type="OrthoDB" id="10255539at2759"/>
<feature type="coiled-coil region" evidence="2">
    <location>
        <begin position="735"/>
        <end position="927"/>
    </location>
</feature>
<dbReference type="Pfam" id="PF02463">
    <property type="entry name" value="SMC_N"/>
    <property type="match status" value="1"/>
</dbReference>
<evidence type="ECO:0000259" key="3">
    <source>
        <dbReference type="SMART" id="SM00968"/>
    </source>
</evidence>
<protein>
    <submittedName>
        <fullName evidence="4">DgyrCDS12059</fullName>
    </submittedName>
</protein>
<dbReference type="InterPro" id="IPR027417">
    <property type="entry name" value="P-loop_NTPase"/>
</dbReference>
<proteinExistence type="predicted"/>
<dbReference type="InterPro" id="IPR003395">
    <property type="entry name" value="RecF/RecN/SMC_N"/>
</dbReference>
<dbReference type="SUPFAM" id="SSF75553">
    <property type="entry name" value="Smc hinge domain"/>
    <property type="match status" value="1"/>
</dbReference>
<dbReference type="InterPro" id="IPR010935">
    <property type="entry name" value="SMC_hinge"/>
</dbReference>
<feature type="coiled-coil region" evidence="2">
    <location>
        <begin position="401"/>
        <end position="501"/>
    </location>
</feature>
<dbReference type="EMBL" id="CAJFCJ010000019">
    <property type="protein sequence ID" value="CAD5123741.1"/>
    <property type="molecule type" value="Genomic_DNA"/>
</dbReference>
<evidence type="ECO:0000256" key="2">
    <source>
        <dbReference type="SAM" id="Coils"/>
    </source>
</evidence>
<dbReference type="GO" id="GO:0051276">
    <property type="term" value="P:chromosome organization"/>
    <property type="evidence" value="ECO:0007669"/>
    <property type="project" value="InterPro"/>
</dbReference>
<feature type="coiled-coil region" evidence="2">
    <location>
        <begin position="172"/>
        <end position="199"/>
    </location>
</feature>
<dbReference type="Gene3D" id="1.20.1060.20">
    <property type="match status" value="1"/>
</dbReference>
<dbReference type="AlphaFoldDB" id="A0A7I8W8G5"/>
<feature type="domain" description="SMC hinge" evidence="3">
    <location>
        <begin position="518"/>
        <end position="633"/>
    </location>
</feature>
<dbReference type="PANTHER" id="PTHR43977">
    <property type="entry name" value="STRUCTURAL MAINTENANCE OF CHROMOSOMES PROTEIN 3"/>
    <property type="match status" value="1"/>
</dbReference>
<keyword evidence="5" id="KW-1185">Reference proteome</keyword>
<dbReference type="Proteomes" id="UP000549394">
    <property type="component" value="Unassembled WGS sequence"/>
</dbReference>
<evidence type="ECO:0000313" key="4">
    <source>
        <dbReference type="EMBL" id="CAD5123741.1"/>
    </source>
</evidence>